<dbReference type="AlphaFoldDB" id="A0A4U5M8C5"/>
<dbReference type="OrthoDB" id="5848624at2759"/>
<comment type="caution">
    <text evidence="2">The sequence shown here is derived from an EMBL/GenBank/DDBJ whole genome shotgun (WGS) entry which is preliminary data.</text>
</comment>
<reference evidence="2 3" key="1">
    <citation type="journal article" date="2015" name="Genome Biol.">
        <title>Comparative genomics of Steinernema reveals deeply conserved gene regulatory networks.</title>
        <authorList>
            <person name="Dillman A.R."/>
            <person name="Macchietto M."/>
            <person name="Porter C.F."/>
            <person name="Rogers A."/>
            <person name="Williams B."/>
            <person name="Antoshechkin I."/>
            <person name="Lee M.M."/>
            <person name="Goodwin Z."/>
            <person name="Lu X."/>
            <person name="Lewis E.E."/>
            <person name="Goodrich-Blair H."/>
            <person name="Stock S.P."/>
            <person name="Adams B.J."/>
            <person name="Sternberg P.W."/>
            <person name="Mortazavi A."/>
        </authorList>
    </citation>
    <scope>NUCLEOTIDE SEQUENCE [LARGE SCALE GENOMIC DNA]</scope>
    <source>
        <strain evidence="2 3">ALL</strain>
    </source>
</reference>
<sequence>MAGVRLNDRHSNAWLRRVTKVKDITEAAAKRKWTFAWKMANAEADKWLTLIEAWRPPTTRPQRRPATRWTDDFTKKLGTKN</sequence>
<gene>
    <name evidence="2" type="ORF">L596_025625</name>
</gene>
<evidence type="ECO:0000256" key="1">
    <source>
        <dbReference type="SAM" id="MobiDB-lite"/>
    </source>
</evidence>
<proteinExistence type="predicted"/>
<name>A0A4U5M8C5_STECR</name>
<accession>A0A4U5M8C5</accession>
<feature type="region of interest" description="Disordered" evidence="1">
    <location>
        <begin position="58"/>
        <end position="81"/>
    </location>
</feature>
<keyword evidence="3" id="KW-1185">Reference proteome</keyword>
<reference evidence="2 3" key="2">
    <citation type="journal article" date="2019" name="G3 (Bethesda)">
        <title>Hybrid Assembly of the Genome of the Entomopathogenic Nematode Steinernema carpocapsae Identifies the X-Chromosome.</title>
        <authorList>
            <person name="Serra L."/>
            <person name="Macchietto M."/>
            <person name="Macias-Munoz A."/>
            <person name="McGill C.J."/>
            <person name="Rodriguez I.M."/>
            <person name="Rodriguez B."/>
            <person name="Murad R."/>
            <person name="Mortazavi A."/>
        </authorList>
    </citation>
    <scope>NUCLEOTIDE SEQUENCE [LARGE SCALE GENOMIC DNA]</scope>
    <source>
        <strain evidence="2 3">ALL</strain>
    </source>
</reference>
<organism evidence="2 3">
    <name type="scientific">Steinernema carpocapsae</name>
    <name type="common">Entomopathogenic nematode</name>
    <dbReference type="NCBI Taxonomy" id="34508"/>
    <lineage>
        <taxon>Eukaryota</taxon>
        <taxon>Metazoa</taxon>
        <taxon>Ecdysozoa</taxon>
        <taxon>Nematoda</taxon>
        <taxon>Chromadorea</taxon>
        <taxon>Rhabditida</taxon>
        <taxon>Tylenchina</taxon>
        <taxon>Panagrolaimomorpha</taxon>
        <taxon>Strongyloidoidea</taxon>
        <taxon>Steinernematidae</taxon>
        <taxon>Steinernema</taxon>
    </lineage>
</organism>
<dbReference type="Proteomes" id="UP000298663">
    <property type="component" value="Unassembled WGS sequence"/>
</dbReference>
<protein>
    <submittedName>
        <fullName evidence="2">Uncharacterized protein</fullName>
    </submittedName>
</protein>
<evidence type="ECO:0000313" key="3">
    <source>
        <dbReference type="Proteomes" id="UP000298663"/>
    </source>
</evidence>
<dbReference type="EMBL" id="AZBU02000009">
    <property type="protein sequence ID" value="TKR65184.1"/>
    <property type="molecule type" value="Genomic_DNA"/>
</dbReference>
<evidence type="ECO:0000313" key="2">
    <source>
        <dbReference type="EMBL" id="TKR65184.1"/>
    </source>
</evidence>